<evidence type="ECO:0000256" key="1">
    <source>
        <dbReference type="ARBA" id="ARBA00022723"/>
    </source>
</evidence>
<dbReference type="Gene3D" id="1.10.1280.10">
    <property type="entry name" value="Di-copper center containing domain from catechol oxidase"/>
    <property type="match status" value="1"/>
</dbReference>
<comment type="caution">
    <text evidence="5">The sequence shown here is derived from an EMBL/GenBank/DDBJ whole genome shotgun (WGS) entry which is preliminary data.</text>
</comment>
<dbReference type="InterPro" id="IPR050316">
    <property type="entry name" value="Tyrosinase/Hemocyanin"/>
</dbReference>
<dbReference type="AlphaFoldDB" id="A0AA39X9S0"/>
<keyword evidence="1" id="KW-0479">Metal-binding</keyword>
<keyword evidence="6" id="KW-1185">Reference proteome</keyword>
<dbReference type="SUPFAM" id="SSF48056">
    <property type="entry name" value="Di-copper centre-containing domain"/>
    <property type="match status" value="1"/>
</dbReference>
<keyword evidence="3" id="KW-0732">Signal</keyword>
<dbReference type="InterPro" id="IPR002227">
    <property type="entry name" value="Tyrosinase_Cu-bd"/>
</dbReference>
<organism evidence="5 6">
    <name type="scientific">Bombardia bombarda</name>
    <dbReference type="NCBI Taxonomy" id="252184"/>
    <lineage>
        <taxon>Eukaryota</taxon>
        <taxon>Fungi</taxon>
        <taxon>Dikarya</taxon>
        <taxon>Ascomycota</taxon>
        <taxon>Pezizomycotina</taxon>
        <taxon>Sordariomycetes</taxon>
        <taxon>Sordariomycetidae</taxon>
        <taxon>Sordariales</taxon>
        <taxon>Lasiosphaeriaceae</taxon>
        <taxon>Bombardia</taxon>
    </lineage>
</organism>
<proteinExistence type="predicted"/>
<feature type="signal peptide" evidence="3">
    <location>
        <begin position="1"/>
        <end position="19"/>
    </location>
</feature>
<dbReference type="EMBL" id="JAULSR010000002">
    <property type="protein sequence ID" value="KAK0629956.1"/>
    <property type="molecule type" value="Genomic_DNA"/>
</dbReference>
<protein>
    <recommendedName>
        <fullName evidence="4">Tyrosinase copper-binding domain-containing protein</fullName>
    </recommendedName>
</protein>
<evidence type="ECO:0000313" key="5">
    <source>
        <dbReference type="EMBL" id="KAK0629956.1"/>
    </source>
</evidence>
<dbReference type="PANTHER" id="PTHR11474:SF125">
    <property type="entry name" value="N-ACETYL-6-HYDROXYTRYPTOPHAN OXIDASE IVOB-RELATED"/>
    <property type="match status" value="1"/>
</dbReference>
<dbReference type="InterPro" id="IPR008922">
    <property type="entry name" value="Di-copper_centre_dom_sf"/>
</dbReference>
<dbReference type="PANTHER" id="PTHR11474">
    <property type="entry name" value="TYROSINASE FAMILY MEMBER"/>
    <property type="match status" value="1"/>
</dbReference>
<dbReference type="Proteomes" id="UP001174934">
    <property type="component" value="Unassembled WGS sequence"/>
</dbReference>
<keyword evidence="2" id="KW-0560">Oxidoreductase</keyword>
<dbReference type="Pfam" id="PF00264">
    <property type="entry name" value="Tyrosinase"/>
    <property type="match status" value="1"/>
</dbReference>
<feature type="chain" id="PRO_5041269454" description="Tyrosinase copper-binding domain-containing protein" evidence="3">
    <location>
        <begin position="20"/>
        <end position="220"/>
    </location>
</feature>
<name>A0AA39X9S0_9PEZI</name>
<evidence type="ECO:0000256" key="2">
    <source>
        <dbReference type="ARBA" id="ARBA00023002"/>
    </source>
</evidence>
<dbReference type="GO" id="GO:0016491">
    <property type="term" value="F:oxidoreductase activity"/>
    <property type="evidence" value="ECO:0007669"/>
    <property type="project" value="UniProtKB-KW"/>
</dbReference>
<evidence type="ECO:0000256" key="3">
    <source>
        <dbReference type="SAM" id="SignalP"/>
    </source>
</evidence>
<evidence type="ECO:0000259" key="4">
    <source>
        <dbReference type="Pfam" id="PF00264"/>
    </source>
</evidence>
<gene>
    <name evidence="5" type="ORF">B0T17DRAFT_653505</name>
</gene>
<feature type="domain" description="Tyrosinase copper-binding" evidence="4">
    <location>
        <begin position="96"/>
        <end position="202"/>
    </location>
</feature>
<evidence type="ECO:0000313" key="6">
    <source>
        <dbReference type="Proteomes" id="UP001174934"/>
    </source>
</evidence>
<reference evidence="5" key="1">
    <citation type="submission" date="2023-06" db="EMBL/GenBank/DDBJ databases">
        <title>Genome-scale phylogeny and comparative genomics of the fungal order Sordariales.</title>
        <authorList>
            <consortium name="Lawrence Berkeley National Laboratory"/>
            <person name="Hensen N."/>
            <person name="Bonometti L."/>
            <person name="Westerberg I."/>
            <person name="Brannstrom I.O."/>
            <person name="Guillou S."/>
            <person name="Cros-Aarteil S."/>
            <person name="Calhoun S."/>
            <person name="Haridas S."/>
            <person name="Kuo A."/>
            <person name="Mondo S."/>
            <person name="Pangilinan J."/>
            <person name="Riley R."/>
            <person name="LaButti K."/>
            <person name="Andreopoulos B."/>
            <person name="Lipzen A."/>
            <person name="Chen C."/>
            <person name="Yanf M."/>
            <person name="Daum C."/>
            <person name="Ng V."/>
            <person name="Clum A."/>
            <person name="Steindorff A."/>
            <person name="Ohm R."/>
            <person name="Martin F."/>
            <person name="Silar P."/>
            <person name="Natvig D."/>
            <person name="Lalanne C."/>
            <person name="Gautier V."/>
            <person name="Ament-velasquez S.L."/>
            <person name="Kruys A."/>
            <person name="Hutchinson M.I."/>
            <person name="Powell A.J."/>
            <person name="Barry K."/>
            <person name="Miller A.N."/>
            <person name="Grigoriev I.V."/>
            <person name="Debuchy R."/>
            <person name="Gladieux P."/>
            <person name="Thoren M.H."/>
            <person name="Johannesson H."/>
        </authorList>
    </citation>
    <scope>NUCLEOTIDE SEQUENCE</scope>
    <source>
        <strain evidence="5">SMH3391-2</strain>
    </source>
</reference>
<sequence>MKFLSIIAPLLPLATVINAGVAGHGGNQDPEVAASKRIDQLQKQYQKVIESTIKHRKTGCTSTTILRRQDCINAVYCLASLPAMTPPSLIPGARTLFDDYVGSHFLRTPFVHSDGFFLPFHRHFVALYGQVLRAECGYAGAQPYWDCSLCSLGGNGVFVPSREPLVLTFPGKDPIVFPLATGGGCVASGPFTADKFSVNLGPVVTSPPGPGAGWGITRGV</sequence>
<dbReference type="GO" id="GO:0046872">
    <property type="term" value="F:metal ion binding"/>
    <property type="evidence" value="ECO:0007669"/>
    <property type="project" value="UniProtKB-KW"/>
</dbReference>
<accession>A0AA39X9S0</accession>